<dbReference type="AlphaFoldDB" id="A0A7J7P1N9"/>
<accession>A0A7J7P1N9</accession>
<keyword evidence="1" id="KW-0175">Coiled coil</keyword>
<reference evidence="3 4" key="1">
    <citation type="journal article" date="2020" name="IScience">
        <title>Genome Sequencing of the Endangered Kingdonia uniflora (Circaeasteraceae, Ranunculales) Reveals Potential Mechanisms of Evolutionary Specialization.</title>
        <authorList>
            <person name="Sun Y."/>
            <person name="Deng T."/>
            <person name="Zhang A."/>
            <person name="Moore M.J."/>
            <person name="Landis J.B."/>
            <person name="Lin N."/>
            <person name="Zhang H."/>
            <person name="Zhang X."/>
            <person name="Huang J."/>
            <person name="Zhang X."/>
            <person name="Sun H."/>
            <person name="Wang H."/>
        </authorList>
    </citation>
    <scope>NUCLEOTIDE SEQUENCE [LARGE SCALE GENOMIC DNA]</scope>
    <source>
        <strain evidence="3">TB1705</strain>
        <tissue evidence="3">Leaf</tissue>
    </source>
</reference>
<name>A0A7J7P1N9_9MAGN</name>
<keyword evidence="4" id="KW-1185">Reference proteome</keyword>
<gene>
    <name evidence="3" type="ORF">GIB67_004207</name>
</gene>
<feature type="region of interest" description="Disordered" evidence="2">
    <location>
        <begin position="1"/>
        <end position="21"/>
    </location>
</feature>
<protein>
    <submittedName>
        <fullName evidence="3">Uncharacterized protein</fullName>
    </submittedName>
</protein>
<dbReference type="Proteomes" id="UP000541444">
    <property type="component" value="Unassembled WGS sequence"/>
</dbReference>
<dbReference type="EMBL" id="JACGCM010000362">
    <property type="protein sequence ID" value="KAF6173104.1"/>
    <property type="molecule type" value="Genomic_DNA"/>
</dbReference>
<evidence type="ECO:0000256" key="1">
    <source>
        <dbReference type="SAM" id="Coils"/>
    </source>
</evidence>
<feature type="region of interest" description="Disordered" evidence="2">
    <location>
        <begin position="181"/>
        <end position="204"/>
    </location>
</feature>
<proteinExistence type="predicted"/>
<feature type="coiled-coil region" evidence="1">
    <location>
        <begin position="104"/>
        <end position="145"/>
    </location>
</feature>
<evidence type="ECO:0000313" key="3">
    <source>
        <dbReference type="EMBL" id="KAF6173104.1"/>
    </source>
</evidence>
<evidence type="ECO:0000256" key="2">
    <source>
        <dbReference type="SAM" id="MobiDB-lite"/>
    </source>
</evidence>
<dbReference type="OrthoDB" id="377534at2759"/>
<evidence type="ECO:0000313" key="4">
    <source>
        <dbReference type="Proteomes" id="UP000541444"/>
    </source>
</evidence>
<comment type="caution">
    <text evidence="3">The sequence shown here is derived from an EMBL/GenBank/DDBJ whole genome shotgun (WGS) entry which is preliminary data.</text>
</comment>
<feature type="compositionally biased region" description="Polar residues" evidence="2">
    <location>
        <begin position="194"/>
        <end position="204"/>
    </location>
</feature>
<organism evidence="3 4">
    <name type="scientific">Kingdonia uniflora</name>
    <dbReference type="NCBI Taxonomy" id="39325"/>
    <lineage>
        <taxon>Eukaryota</taxon>
        <taxon>Viridiplantae</taxon>
        <taxon>Streptophyta</taxon>
        <taxon>Embryophyta</taxon>
        <taxon>Tracheophyta</taxon>
        <taxon>Spermatophyta</taxon>
        <taxon>Magnoliopsida</taxon>
        <taxon>Ranunculales</taxon>
        <taxon>Circaeasteraceae</taxon>
        <taxon>Kingdonia</taxon>
    </lineage>
</organism>
<sequence length="568" mass="64541">MSISVTWDDSDNEHDNNESHTQVVDNENYIAYPVFLNCGNNNFDVFELENSDENQSNQEQDEFDDPNLENLYAQALAKFIKLCKRNKVLKDQVDTLTCDLQNKIESTSHKIEVLENEKQGLHDKALFLEKEVNDAKENMKSALDELCSAKLDVVLSQQKLEKFCHGAKNIDKMLYMGKKDSDKRGQGYDEPLTNAKTPQSPKFVKASTSVPKHNMISTTHNHAKRCAGITKDRCLVDGCSVIWVSALSRGYPSSVSVHGATTAGLTLNRTCGIQDLELRREIGARRCEDVGSCKNGELIAGSSIIREVTTGCAYRIYNLAVLKFEGSLKFLVGSDGWDLILKPRRDLSGLNNPRLTIDGFKTIGFEIDHKFSDLIVATVAMKCSSDVNWIDWTTPRFPLRTKTDLDKFEMAKRIKIIRLVSNPLMSSMLMNFSFFSPMYEQTDVKDGMNYVVERMVHPSEMDDFAAELSKVVYYPFSANDEKGSSKIHVQYDVAQIKMINEESDNTLEDLIYTRLNTMMMADYTDFEIQDTYCVVYLENTIYPYEVSRIAEKTPWPPWFEGFGLLLES</sequence>